<evidence type="ECO:0000259" key="1">
    <source>
        <dbReference type="Pfam" id="PF21338"/>
    </source>
</evidence>
<dbReference type="Proteomes" id="UP000004471">
    <property type="component" value="Unassembled WGS sequence"/>
</dbReference>
<dbReference type="AlphaFoldDB" id="F3FSP8"/>
<gene>
    <name evidence="2" type="ORF">PSYJA_31621</name>
</gene>
<organism evidence="2 3">
    <name type="scientific">Pseudomonas syringae pv. japonica str. M301072</name>
    <dbReference type="NCBI Taxonomy" id="629262"/>
    <lineage>
        <taxon>Bacteria</taxon>
        <taxon>Pseudomonadati</taxon>
        <taxon>Pseudomonadota</taxon>
        <taxon>Gammaproteobacteria</taxon>
        <taxon>Pseudomonadales</taxon>
        <taxon>Pseudomonadaceae</taxon>
        <taxon>Pseudomonas</taxon>
        <taxon>Pseudomonas syringae</taxon>
    </lineage>
</organism>
<comment type="caution">
    <text evidence="2">The sequence shown here is derived from an EMBL/GenBank/DDBJ whole genome shotgun (WGS) entry which is preliminary data.</text>
</comment>
<dbReference type="SUPFAM" id="SSF55869">
    <property type="entry name" value="DNA topoisomerase I domain"/>
    <property type="match status" value="1"/>
</dbReference>
<dbReference type="Gene3D" id="3.30.66.10">
    <property type="entry name" value="DNA topoisomerase I domain"/>
    <property type="match status" value="1"/>
</dbReference>
<accession>F3FSP8</accession>
<dbReference type="GO" id="GO:0016853">
    <property type="term" value="F:isomerase activity"/>
    <property type="evidence" value="ECO:0007669"/>
    <property type="project" value="UniProtKB-KW"/>
</dbReference>
<dbReference type="Pfam" id="PF21338">
    <property type="entry name" value="Top1B_N_bact"/>
    <property type="match status" value="1"/>
</dbReference>
<dbReference type="HOGENOM" id="CLU_2474316_0_0_6"/>
<feature type="non-terminal residue" evidence="2">
    <location>
        <position position="88"/>
    </location>
</feature>
<dbReference type="EMBL" id="AEAH01001518">
    <property type="protein sequence ID" value="EGH33240.1"/>
    <property type="molecule type" value="Genomic_DNA"/>
</dbReference>
<evidence type="ECO:0000313" key="2">
    <source>
        <dbReference type="EMBL" id="EGH33240.1"/>
    </source>
</evidence>
<name>F3FSP8_PSESX</name>
<protein>
    <submittedName>
        <fullName evidence="2">DNA topoisomerase</fullName>
    </submittedName>
</protein>
<proteinExistence type="predicted"/>
<keyword evidence="2" id="KW-0413">Isomerase</keyword>
<feature type="domain" description="DNA topoisomerase IB N-terminal" evidence="1">
    <location>
        <begin position="32"/>
        <end position="80"/>
    </location>
</feature>
<evidence type="ECO:0000313" key="3">
    <source>
        <dbReference type="Proteomes" id="UP000004471"/>
    </source>
</evidence>
<sequence>MPDSTAISQPASELHYVDDTQPGLTRKVLRGKFAYFDTQGQRIKDDSEIKRINALAVPPAYTEVWICADPLGHLQATGRDARGRTPSR</sequence>
<dbReference type="InterPro" id="IPR035447">
    <property type="entry name" value="DNA_topo_I_N_sf"/>
</dbReference>
<reference evidence="2 3" key="1">
    <citation type="journal article" date="2011" name="PLoS Pathog.">
        <title>Dynamic evolution of pathogenicity revealed by sequencing and comparative genomics of 19 Pseudomonas syringae isolates.</title>
        <authorList>
            <person name="Baltrus D.A."/>
            <person name="Nishimura M.T."/>
            <person name="Romanchuk A."/>
            <person name="Chang J.H."/>
            <person name="Mukhtar M.S."/>
            <person name="Cherkis K."/>
            <person name="Roach J."/>
            <person name="Grant S.R."/>
            <person name="Jones C.D."/>
            <person name="Dangl J.L."/>
        </authorList>
    </citation>
    <scope>NUCLEOTIDE SEQUENCE [LARGE SCALE GENOMIC DNA]</scope>
    <source>
        <strain evidence="3">M301072PT</strain>
    </source>
</reference>
<dbReference type="InterPro" id="IPR049331">
    <property type="entry name" value="Top1B_N_bact"/>
</dbReference>